<keyword evidence="1" id="KW-1133">Transmembrane helix</keyword>
<dbReference type="AlphaFoldDB" id="A0A9X2CIQ9"/>
<evidence type="ECO:0000313" key="3">
    <source>
        <dbReference type="Proteomes" id="UP001139293"/>
    </source>
</evidence>
<dbReference type="Proteomes" id="UP001139293">
    <property type="component" value="Unassembled WGS sequence"/>
</dbReference>
<feature type="transmembrane region" description="Helical" evidence="1">
    <location>
        <begin position="21"/>
        <end position="43"/>
    </location>
</feature>
<protein>
    <submittedName>
        <fullName evidence="2">DUF3087 domain-containing protein</fullName>
    </submittedName>
</protein>
<gene>
    <name evidence="2" type="ORF">L2740_15825</name>
</gene>
<keyword evidence="1" id="KW-0472">Membrane</keyword>
<sequence>MQLMDIDKQTYRKNTNLVIMGFVASLAILALVFGAILIHFFGAPASASGESTGNFHLNVMGVVLALGLCSAVLNSQKQKPFLKEVYYVWQLKQLHNQIYRKLAKIKQAADNNEPKAFIILSFYFASLKQVYTLDDNTLTLATVESDLNQLNDKIAALGLTITPEQFEPQMLEQI</sequence>
<keyword evidence="3" id="KW-1185">Reference proteome</keyword>
<organism evidence="2 3">
    <name type="scientific">Shewanella pneumatophori</name>
    <dbReference type="NCBI Taxonomy" id="314092"/>
    <lineage>
        <taxon>Bacteria</taxon>
        <taxon>Pseudomonadati</taxon>
        <taxon>Pseudomonadota</taxon>
        <taxon>Gammaproteobacteria</taxon>
        <taxon>Alteromonadales</taxon>
        <taxon>Shewanellaceae</taxon>
        <taxon>Shewanella</taxon>
    </lineage>
</organism>
<name>A0A9X2CIQ9_9GAMM</name>
<dbReference type="InterPro" id="IPR021438">
    <property type="entry name" value="DUF3087"/>
</dbReference>
<proteinExistence type="predicted"/>
<feature type="transmembrane region" description="Helical" evidence="1">
    <location>
        <begin position="55"/>
        <end position="73"/>
    </location>
</feature>
<dbReference type="Pfam" id="PF11286">
    <property type="entry name" value="DUF3087"/>
    <property type="match status" value="1"/>
</dbReference>
<accession>A0A9X2CIQ9</accession>
<dbReference type="RefSeq" id="WP_248951089.1">
    <property type="nucleotide sequence ID" value="NZ_JAKILB010000011.1"/>
</dbReference>
<dbReference type="EMBL" id="JAKILB010000011">
    <property type="protein sequence ID" value="MCL1140015.1"/>
    <property type="molecule type" value="Genomic_DNA"/>
</dbReference>
<comment type="caution">
    <text evidence="2">The sequence shown here is derived from an EMBL/GenBank/DDBJ whole genome shotgun (WGS) entry which is preliminary data.</text>
</comment>
<keyword evidence="1" id="KW-0812">Transmembrane</keyword>
<evidence type="ECO:0000256" key="1">
    <source>
        <dbReference type="SAM" id="Phobius"/>
    </source>
</evidence>
<evidence type="ECO:0000313" key="2">
    <source>
        <dbReference type="EMBL" id="MCL1140015.1"/>
    </source>
</evidence>
<reference evidence="2" key="1">
    <citation type="submission" date="2022-01" db="EMBL/GenBank/DDBJ databases">
        <title>Whole genome-based taxonomy of the Shewanellaceae.</title>
        <authorList>
            <person name="Martin-Rodriguez A.J."/>
        </authorList>
    </citation>
    <scope>NUCLEOTIDE SEQUENCE</scope>
    <source>
        <strain evidence="2">KCTC 23973</strain>
    </source>
</reference>